<dbReference type="GO" id="GO:0032418">
    <property type="term" value="P:lysosome localization"/>
    <property type="evidence" value="ECO:0007669"/>
    <property type="project" value="TreeGrafter"/>
</dbReference>
<dbReference type="AlphaFoldDB" id="A0A4Y1RC18"/>
<feature type="chain" id="PRO_5021272304" description="Biogenesis of lysosome-related organelles complex 1 subunit 7" evidence="5">
    <location>
        <begin position="20"/>
        <end position="216"/>
    </location>
</feature>
<protein>
    <recommendedName>
        <fullName evidence="3">Biogenesis of lysosome-related organelles complex 1 subunit 7</fullName>
    </recommendedName>
</protein>
<dbReference type="InterPro" id="IPR028119">
    <property type="entry name" value="Snapin/Pallidin/Snn1"/>
</dbReference>
<feature type="region of interest" description="Disordered" evidence="4">
    <location>
        <begin position="27"/>
        <end position="80"/>
    </location>
</feature>
<organism evidence="6">
    <name type="scientific">Prunus dulcis</name>
    <name type="common">Almond</name>
    <name type="synonym">Amygdalus dulcis</name>
    <dbReference type="NCBI Taxonomy" id="3755"/>
    <lineage>
        <taxon>Eukaryota</taxon>
        <taxon>Viridiplantae</taxon>
        <taxon>Streptophyta</taxon>
        <taxon>Embryophyta</taxon>
        <taxon>Tracheophyta</taxon>
        <taxon>Spermatophyta</taxon>
        <taxon>Magnoliopsida</taxon>
        <taxon>eudicotyledons</taxon>
        <taxon>Gunneridae</taxon>
        <taxon>Pentapetalae</taxon>
        <taxon>rosids</taxon>
        <taxon>fabids</taxon>
        <taxon>Rosales</taxon>
        <taxon>Rosaceae</taxon>
        <taxon>Amygdaloideae</taxon>
        <taxon>Amygdaleae</taxon>
        <taxon>Prunus</taxon>
    </lineage>
</organism>
<dbReference type="GO" id="GO:0099078">
    <property type="term" value="C:BORC complex"/>
    <property type="evidence" value="ECO:0007669"/>
    <property type="project" value="TreeGrafter"/>
</dbReference>
<dbReference type="Pfam" id="PF14712">
    <property type="entry name" value="Snapin_Pallidin"/>
    <property type="match status" value="1"/>
</dbReference>
<comment type="similarity">
    <text evidence="1">Belongs to the SNAPIN family.</text>
</comment>
<keyword evidence="5" id="KW-0732">Signal</keyword>
<reference evidence="6" key="1">
    <citation type="journal article" date="2019" name="Science">
        <title>Mutation of a bHLH transcription factor allowed almond domestication.</title>
        <authorList>
            <person name="Sanchez-Perez R."/>
            <person name="Pavan S."/>
            <person name="Mazzeo R."/>
            <person name="Moldovan C."/>
            <person name="Aiese Cigliano R."/>
            <person name="Del Cueto J."/>
            <person name="Ricciardi F."/>
            <person name="Lotti C."/>
            <person name="Ricciardi L."/>
            <person name="Dicenta F."/>
            <person name="Lopez-Marques R.L."/>
            <person name="Lindberg Moller B."/>
        </authorList>
    </citation>
    <scope>NUCLEOTIDE SEQUENCE</scope>
</reference>
<feature type="signal peptide" evidence="5">
    <location>
        <begin position="1"/>
        <end position="19"/>
    </location>
</feature>
<proteinExistence type="inferred from homology"/>
<evidence type="ECO:0000256" key="5">
    <source>
        <dbReference type="SAM" id="SignalP"/>
    </source>
</evidence>
<evidence type="ECO:0000256" key="4">
    <source>
        <dbReference type="SAM" id="MobiDB-lite"/>
    </source>
</evidence>
<evidence type="ECO:0000256" key="1">
    <source>
        <dbReference type="ARBA" id="ARBA00006111"/>
    </source>
</evidence>
<keyword evidence="2" id="KW-0175">Coiled coil</keyword>
<sequence>MKKLTLALILAEKCCYCVSKTMTATAPEDTTGEAENQSIKLTEADQMESKETQFESSSEEKSVSVHETENQSENESQRLQSEALAKALSSMLTTVIKSSIQKLSKPPQAKTTSLNRSIALPALLEDAPLPFIMQHAAKISVVRKRVSSLNSVLKSVQRRLDNIDRMLSVGVSHQHQQQQQHALLMIVTDWKVISRKDQAYYWDCTGNLRVLPLSTT</sequence>
<dbReference type="PANTHER" id="PTHR31305">
    <property type="entry name" value="SNARE-ASSOCIATED PROTEIN SNAPIN"/>
    <property type="match status" value="1"/>
</dbReference>
<dbReference type="GO" id="GO:0007040">
    <property type="term" value="P:lysosome organization"/>
    <property type="evidence" value="ECO:0007669"/>
    <property type="project" value="TreeGrafter"/>
</dbReference>
<dbReference type="EMBL" id="AP019300">
    <property type="protein sequence ID" value="BBH01535.1"/>
    <property type="molecule type" value="Genomic_DNA"/>
</dbReference>
<evidence type="ECO:0000256" key="3">
    <source>
        <dbReference type="ARBA" id="ARBA00033330"/>
    </source>
</evidence>
<dbReference type="InterPro" id="IPR017246">
    <property type="entry name" value="Snapin"/>
</dbReference>
<dbReference type="PANTHER" id="PTHR31305:SF2">
    <property type="entry name" value="SNARE-ASSOCIATED PROTEIN SNAPIN"/>
    <property type="match status" value="1"/>
</dbReference>
<feature type="compositionally biased region" description="Polar residues" evidence="4">
    <location>
        <begin position="71"/>
        <end position="80"/>
    </location>
</feature>
<feature type="compositionally biased region" description="Basic and acidic residues" evidence="4">
    <location>
        <begin position="47"/>
        <end position="69"/>
    </location>
</feature>
<dbReference type="GO" id="GO:0000149">
    <property type="term" value="F:SNARE binding"/>
    <property type="evidence" value="ECO:0007669"/>
    <property type="project" value="TreeGrafter"/>
</dbReference>
<evidence type="ECO:0000256" key="2">
    <source>
        <dbReference type="ARBA" id="ARBA00023054"/>
    </source>
</evidence>
<accession>A0A4Y1RC18</accession>
<gene>
    <name evidence="6" type="ORF">Prudu_011828</name>
</gene>
<name>A0A4Y1RC18_PRUDU</name>
<dbReference type="GO" id="GO:0008333">
    <property type="term" value="P:endosome to lysosome transport"/>
    <property type="evidence" value="ECO:0007669"/>
    <property type="project" value="TreeGrafter"/>
</dbReference>
<dbReference type="GO" id="GO:0031083">
    <property type="term" value="C:BLOC-1 complex"/>
    <property type="evidence" value="ECO:0007669"/>
    <property type="project" value="InterPro"/>
</dbReference>
<dbReference type="GO" id="GO:0006886">
    <property type="term" value="P:intracellular protein transport"/>
    <property type="evidence" value="ECO:0007669"/>
    <property type="project" value="InterPro"/>
</dbReference>
<evidence type="ECO:0000313" key="6">
    <source>
        <dbReference type="EMBL" id="BBH01535.1"/>
    </source>
</evidence>